<feature type="non-terminal residue" evidence="2">
    <location>
        <position position="1"/>
    </location>
</feature>
<name>A0A2K3MTX4_TRIPR</name>
<accession>A0A2K3MTX4</accession>
<feature type="region of interest" description="Disordered" evidence="1">
    <location>
        <begin position="45"/>
        <end position="119"/>
    </location>
</feature>
<evidence type="ECO:0000256" key="1">
    <source>
        <dbReference type="SAM" id="MobiDB-lite"/>
    </source>
</evidence>
<dbReference type="CDD" id="cd00303">
    <property type="entry name" value="retropepsin_like"/>
    <property type="match status" value="1"/>
</dbReference>
<comment type="caution">
    <text evidence="2">The sequence shown here is derived from an EMBL/GenBank/DDBJ whole genome shotgun (WGS) entry which is preliminary data.</text>
</comment>
<evidence type="ECO:0000313" key="3">
    <source>
        <dbReference type="Proteomes" id="UP000236291"/>
    </source>
</evidence>
<protein>
    <recommendedName>
        <fullName evidence="4">RNA-directed DNA polymerase (Reverse transcriptase)</fullName>
    </recommendedName>
</protein>
<dbReference type="EMBL" id="ASHM01012319">
    <property type="protein sequence ID" value="PNX94273.1"/>
    <property type="molecule type" value="Genomic_DNA"/>
</dbReference>
<evidence type="ECO:0008006" key="4">
    <source>
        <dbReference type="Google" id="ProtNLM"/>
    </source>
</evidence>
<dbReference type="SUPFAM" id="SSF50630">
    <property type="entry name" value="Acid proteases"/>
    <property type="match status" value="1"/>
</dbReference>
<organism evidence="2 3">
    <name type="scientific">Trifolium pratense</name>
    <name type="common">Red clover</name>
    <dbReference type="NCBI Taxonomy" id="57577"/>
    <lineage>
        <taxon>Eukaryota</taxon>
        <taxon>Viridiplantae</taxon>
        <taxon>Streptophyta</taxon>
        <taxon>Embryophyta</taxon>
        <taxon>Tracheophyta</taxon>
        <taxon>Spermatophyta</taxon>
        <taxon>Magnoliopsida</taxon>
        <taxon>eudicotyledons</taxon>
        <taxon>Gunneridae</taxon>
        <taxon>Pentapetalae</taxon>
        <taxon>rosids</taxon>
        <taxon>fabids</taxon>
        <taxon>Fabales</taxon>
        <taxon>Fabaceae</taxon>
        <taxon>Papilionoideae</taxon>
        <taxon>50 kb inversion clade</taxon>
        <taxon>NPAAA clade</taxon>
        <taxon>Hologalegina</taxon>
        <taxon>IRL clade</taxon>
        <taxon>Trifolieae</taxon>
        <taxon>Trifolium</taxon>
    </lineage>
</organism>
<feature type="compositionally biased region" description="Low complexity" evidence="1">
    <location>
        <begin position="65"/>
        <end position="79"/>
    </location>
</feature>
<feature type="compositionally biased region" description="Basic and acidic residues" evidence="1">
    <location>
        <begin position="108"/>
        <end position="117"/>
    </location>
</feature>
<reference evidence="2 3" key="2">
    <citation type="journal article" date="2017" name="Front. Plant Sci.">
        <title>Gene Classification and Mining of Molecular Markers Useful in Red Clover (Trifolium pratense) Breeding.</title>
        <authorList>
            <person name="Istvanek J."/>
            <person name="Dluhosova J."/>
            <person name="Dluhos P."/>
            <person name="Patkova L."/>
            <person name="Nedelnik J."/>
            <person name="Repkova J."/>
        </authorList>
    </citation>
    <scope>NUCLEOTIDE SEQUENCE [LARGE SCALE GENOMIC DNA]</scope>
    <source>
        <strain evidence="3">cv. Tatra</strain>
        <tissue evidence="2">Young leaves</tissue>
    </source>
</reference>
<evidence type="ECO:0000313" key="2">
    <source>
        <dbReference type="EMBL" id="PNX94273.1"/>
    </source>
</evidence>
<gene>
    <name evidence="2" type="ORF">L195_g017446</name>
</gene>
<dbReference type="InterPro" id="IPR021109">
    <property type="entry name" value="Peptidase_aspartic_dom_sf"/>
</dbReference>
<feature type="compositionally biased region" description="Gly residues" evidence="1">
    <location>
        <begin position="92"/>
        <end position="102"/>
    </location>
</feature>
<reference evidence="2 3" key="1">
    <citation type="journal article" date="2014" name="Am. J. Bot.">
        <title>Genome assembly and annotation for red clover (Trifolium pratense; Fabaceae).</title>
        <authorList>
            <person name="Istvanek J."/>
            <person name="Jaros M."/>
            <person name="Krenek A."/>
            <person name="Repkova J."/>
        </authorList>
    </citation>
    <scope>NUCLEOTIDE SEQUENCE [LARGE SCALE GENOMIC DNA]</scope>
    <source>
        <strain evidence="3">cv. Tatra</strain>
        <tissue evidence="2">Young leaves</tissue>
    </source>
</reference>
<proteinExistence type="predicted"/>
<dbReference type="Gene3D" id="2.40.70.10">
    <property type="entry name" value="Acid Proteases"/>
    <property type="match status" value="1"/>
</dbReference>
<dbReference type="Proteomes" id="UP000236291">
    <property type="component" value="Unassembled WGS sequence"/>
</dbReference>
<sequence>YPRNKFLGYFLHGLKAEIKGKVRSLVTLGDLSRTKVLQVARAVEKETKGDSGSGYNRQAKLGHGSTRFSTQGSSKSSGSDWVLVRGGKEHVTGGGKGNGSGPTGERQAQYDRRRGGPNDRGFTHLLYNELMERSKKGLCFKCGGPFHPMHQCPDRQLKVLVMEDEEEEGQEGKLLAVEVDVDEEEVEGEISLMSFQQLSPAERPQLIKLKAAIHEVPVLILVDSGATHNFISHQLVHKMNLRVENTPPMSIKLGDGSCSKTKGKCDKLEVDVEGKG</sequence>
<dbReference type="Pfam" id="PF08284">
    <property type="entry name" value="RVP_2"/>
    <property type="match status" value="1"/>
</dbReference>
<dbReference type="AlphaFoldDB" id="A0A2K3MTX4"/>